<dbReference type="AlphaFoldDB" id="D6Z0Z9"/>
<evidence type="ECO:0000313" key="2">
    <source>
        <dbReference type="Proteomes" id="UP000001508"/>
    </source>
</evidence>
<dbReference type="eggNOG" id="COG1204">
    <property type="taxonomic scope" value="Bacteria"/>
</dbReference>
<dbReference type="Proteomes" id="UP000001508">
    <property type="component" value="Chromosome"/>
</dbReference>
<dbReference type="EMBL" id="CP001940">
    <property type="protein sequence ID" value="ADH87259.1"/>
    <property type="molecule type" value="Genomic_DNA"/>
</dbReference>
<dbReference type="STRING" id="589865.DaAHT2_2598"/>
<dbReference type="HOGENOM" id="CLU_028463_0_0_7"/>
<dbReference type="KEGG" id="dak:DaAHT2_2598"/>
<gene>
    <name evidence="1" type="ordered locus">DaAHT2_2598</name>
</gene>
<evidence type="ECO:0000313" key="1">
    <source>
        <dbReference type="EMBL" id="ADH87259.1"/>
    </source>
</evidence>
<sequence>MVAEMMDKRIIATPVGKAVAHSGFKPQSAVILLDYFSRKGQVLAELLSYPVEDNNIARFAYLIFAASFSTPEFHAFGGSQQSRFLPWPLRDQIYDASLYADDLLEANWYADPISTNSAQVALDWINGARLIDQEKVHSSLRAGMLLDMYRNLGWALQGIVSIISAASDSRIPDPLRPLSLRGRPDLLTSLRKLPRAITRLSFRVSSGLPDDILWMNALNQTGEQFQLSREDILGLRNNGYTRPEQLMLGTTDADRVRCEVFANAKPKPILKANWLRDRSRTWKAQERARAASRHLERAKGCREVSLVDEFYLSRGDEFEAVFEKILVHLGVVFERIDDSFKTGAPDYLIKLKNSPPLIFELKSRKGDNLVNYNGATEVLAAAEIHGHRNTFCITLCHPGVDPSVPMAITGSGRLSVVETNDLGEGLLRLCQGRLSQEQLWQWLATPGQAIGFDLPYTEH</sequence>
<name>D6Z0Z9_DESAT</name>
<dbReference type="InParanoid" id="D6Z0Z9"/>
<proteinExistence type="predicted"/>
<protein>
    <submittedName>
        <fullName evidence="1">Uncharacterized protein</fullName>
    </submittedName>
</protein>
<reference evidence="2" key="1">
    <citation type="submission" date="2010-02" db="EMBL/GenBank/DDBJ databases">
        <title>Complete sequence of Desulfurivibrio alkaliphilus AHT2.</title>
        <authorList>
            <consortium name="US DOE Joint Genome Institute"/>
            <person name="Pitluck S."/>
            <person name="Chertkov O."/>
            <person name="Detter J.C."/>
            <person name="Han C."/>
            <person name="Tapia R."/>
            <person name="Larimer F."/>
            <person name="Land M."/>
            <person name="Hauser L."/>
            <person name="Kyrpides N."/>
            <person name="Mikhailova N."/>
            <person name="Sorokin D.Y."/>
            <person name="Muyzer G."/>
            <person name="Woyke T."/>
        </authorList>
    </citation>
    <scope>NUCLEOTIDE SEQUENCE [LARGE SCALE GENOMIC DNA]</scope>
    <source>
        <strain evidence="2">DSM 19089 / UNIQEM U267 / AHT2</strain>
    </source>
</reference>
<accession>D6Z0Z9</accession>
<keyword evidence="2" id="KW-1185">Reference proteome</keyword>
<organism evidence="1 2">
    <name type="scientific">Desulfurivibrio alkaliphilus (strain DSM 19089 / UNIQEM U267 / AHT2)</name>
    <dbReference type="NCBI Taxonomy" id="589865"/>
    <lineage>
        <taxon>Bacteria</taxon>
        <taxon>Pseudomonadati</taxon>
        <taxon>Thermodesulfobacteriota</taxon>
        <taxon>Desulfobulbia</taxon>
        <taxon>Desulfobulbales</taxon>
        <taxon>Desulfobulbaceae</taxon>
        <taxon>Desulfurivibrio</taxon>
    </lineage>
</organism>